<gene>
    <name evidence="8" type="ORF">A1355_07775</name>
</gene>
<dbReference type="PRINTS" id="PR00344">
    <property type="entry name" value="BCTRLSENSOR"/>
</dbReference>
<dbReference type="OrthoDB" id="9816482at2"/>
<dbReference type="SUPFAM" id="SSF55874">
    <property type="entry name" value="ATPase domain of HSP90 chaperone/DNA topoisomerase II/histidine kinase"/>
    <property type="match status" value="2"/>
</dbReference>
<dbReference type="STRING" id="702114.A1355_07775"/>
<dbReference type="Gene3D" id="3.30.565.10">
    <property type="entry name" value="Histidine kinase-like ATPase, C-terminal domain"/>
    <property type="match status" value="2"/>
</dbReference>
<protein>
    <recommendedName>
        <fullName evidence="2">histidine kinase</fullName>
        <ecNumber evidence="2">2.7.13.3</ecNumber>
    </recommendedName>
</protein>
<proteinExistence type="predicted"/>
<comment type="caution">
    <text evidence="8">The sequence shown here is derived from an EMBL/GenBank/DDBJ whole genome shotgun (WGS) entry which is preliminary data.</text>
</comment>
<evidence type="ECO:0000256" key="5">
    <source>
        <dbReference type="ARBA" id="ARBA00022777"/>
    </source>
</evidence>
<evidence type="ECO:0000256" key="4">
    <source>
        <dbReference type="ARBA" id="ARBA00022679"/>
    </source>
</evidence>
<evidence type="ECO:0000256" key="1">
    <source>
        <dbReference type="ARBA" id="ARBA00000085"/>
    </source>
</evidence>
<dbReference type="PANTHER" id="PTHR43304:SF1">
    <property type="entry name" value="PAC DOMAIN-CONTAINING PROTEIN"/>
    <property type="match status" value="1"/>
</dbReference>
<keyword evidence="4" id="KW-0808">Transferase</keyword>
<dbReference type="PROSITE" id="PS50109">
    <property type="entry name" value="HIS_KIN"/>
    <property type="match status" value="1"/>
</dbReference>
<dbReference type="InterPro" id="IPR003594">
    <property type="entry name" value="HATPase_dom"/>
</dbReference>
<dbReference type="RefSeq" id="WP_064029440.1">
    <property type="nucleotide sequence ID" value="NZ_LUUK01000177.1"/>
</dbReference>
<keyword evidence="3" id="KW-0597">Phosphoprotein</keyword>
<name>A0A177NHK1_9GAMM</name>
<dbReference type="GO" id="GO:0004673">
    <property type="term" value="F:protein histidine kinase activity"/>
    <property type="evidence" value="ECO:0007669"/>
    <property type="project" value="UniProtKB-EC"/>
</dbReference>
<sequence length="798" mass="91213">MFRVTARTVLELGSELISSDAIAFYELIKNGIDAGSKNGITINFDIVMGHRDYLESKSQIRNAIEEKEYSHDLDIDAFKYELLDKLNTEAEDNWKKANTLIHESNTFEALLEVLEDINGLNSITISDTGSGMSLTELDTVFLVIGTSSRKSEIDAAVANGKSHAPFLGEKGIGRLSAMRLGERLSVCTARLNDSNYNLIDIDWSDFDDATKMIEDIDVKPRTGMKKDDPDYSGTEIRIEKLNADWSEKRVDRLAIDDFSLLVNPLGKISGQRLAVFWNGKRINIRRLERSFLSHANALVRGKYRMGNDGPELELRIELNNIGFEHPREISIETATADILHGALVGPKAKRRRMNKRDIDYTALSSVGPFDFELHWFNRSILRKGKSTGEYQALRNLLDQWMGVRLYRDGFRVYPYGSEDDDWLELDKTALASKGYALNRIQLVGQVEIGRLQNPQLIDQTNREGLRQTPEEAILKETVQFSVERLRDEMNRITREQKDAKELFIVDETKTVDLEKRMKTAIQSIRKVIPPEHREVVQELELMREEFARYAAQARERIADMEKDADEMLAMAGIGLMVEVVAHELTRSAEDALDVLNSLKHKTVPEEIRRRLESLRASMTSISKRLRILDPLSVTGRQRKERFYLNDLLSEILEAHEVQFARHQVKLNVLLPDRSVQVSAVKGMVVQVIENLISNSLYWMDVERQRKMSFKPELTVSVEDNPPRIRLSDNGPGISKQYKDRIFDLFFSLKDKSRRRGLGLYIAREAAEHNGGSLMLDQDVFNDEGRFSTFDYLVVGEES</sequence>
<dbReference type="Pfam" id="PF02518">
    <property type="entry name" value="HATPase_c"/>
    <property type="match status" value="1"/>
</dbReference>
<dbReference type="SMART" id="SM00387">
    <property type="entry name" value="HATPase_c"/>
    <property type="match status" value="1"/>
</dbReference>
<dbReference type="EMBL" id="LUUK01000177">
    <property type="protein sequence ID" value="OAI17528.1"/>
    <property type="molecule type" value="Genomic_DNA"/>
</dbReference>
<feature type="coiled-coil region" evidence="6">
    <location>
        <begin position="475"/>
        <end position="502"/>
    </location>
</feature>
<evidence type="ECO:0000313" key="8">
    <source>
        <dbReference type="EMBL" id="OAI17528.1"/>
    </source>
</evidence>
<dbReference type="Pfam" id="PF13589">
    <property type="entry name" value="HATPase_c_3"/>
    <property type="match status" value="1"/>
</dbReference>
<feature type="domain" description="Histidine kinase" evidence="7">
    <location>
        <begin position="579"/>
        <end position="778"/>
    </location>
</feature>
<evidence type="ECO:0000256" key="2">
    <source>
        <dbReference type="ARBA" id="ARBA00012438"/>
    </source>
</evidence>
<comment type="catalytic activity">
    <reaction evidence="1">
        <text>ATP + protein L-histidine = ADP + protein N-phospho-L-histidine.</text>
        <dbReference type="EC" id="2.7.13.3"/>
    </reaction>
</comment>
<keyword evidence="6" id="KW-0175">Coiled coil</keyword>
<feature type="coiled-coil region" evidence="6">
    <location>
        <begin position="543"/>
        <end position="570"/>
    </location>
</feature>
<accession>A0A177NHK1</accession>
<evidence type="ECO:0000256" key="6">
    <source>
        <dbReference type="SAM" id="Coils"/>
    </source>
</evidence>
<dbReference type="InterPro" id="IPR036890">
    <property type="entry name" value="HATPase_C_sf"/>
</dbReference>
<keyword evidence="5" id="KW-0418">Kinase</keyword>
<dbReference type="Proteomes" id="UP000077628">
    <property type="component" value="Unassembled WGS sequence"/>
</dbReference>
<dbReference type="PANTHER" id="PTHR43304">
    <property type="entry name" value="PHYTOCHROME-LIKE PROTEIN CPH1"/>
    <property type="match status" value="1"/>
</dbReference>
<evidence type="ECO:0000256" key="3">
    <source>
        <dbReference type="ARBA" id="ARBA00022553"/>
    </source>
</evidence>
<keyword evidence="9" id="KW-1185">Reference proteome</keyword>
<organism evidence="8 9">
    <name type="scientific">Methylomonas koyamae</name>
    <dbReference type="NCBI Taxonomy" id="702114"/>
    <lineage>
        <taxon>Bacteria</taxon>
        <taxon>Pseudomonadati</taxon>
        <taxon>Pseudomonadota</taxon>
        <taxon>Gammaproteobacteria</taxon>
        <taxon>Methylococcales</taxon>
        <taxon>Methylococcaceae</taxon>
        <taxon>Methylomonas</taxon>
    </lineage>
</organism>
<reference evidence="9" key="1">
    <citation type="submission" date="2016-03" db="EMBL/GenBank/DDBJ databases">
        <authorList>
            <person name="Heylen K."/>
            <person name="De Vos P."/>
            <person name="Vekeman B."/>
        </authorList>
    </citation>
    <scope>NUCLEOTIDE SEQUENCE [LARGE SCALE GENOMIC DNA]</scope>
    <source>
        <strain evidence="9">R-45383</strain>
    </source>
</reference>
<dbReference type="InterPro" id="IPR004358">
    <property type="entry name" value="Sig_transdc_His_kin-like_C"/>
</dbReference>
<dbReference type="InterPro" id="IPR052162">
    <property type="entry name" value="Sensor_kinase/Photoreceptor"/>
</dbReference>
<evidence type="ECO:0000259" key="7">
    <source>
        <dbReference type="PROSITE" id="PS50109"/>
    </source>
</evidence>
<evidence type="ECO:0000313" key="9">
    <source>
        <dbReference type="Proteomes" id="UP000077628"/>
    </source>
</evidence>
<dbReference type="InterPro" id="IPR005467">
    <property type="entry name" value="His_kinase_dom"/>
</dbReference>
<dbReference type="AlphaFoldDB" id="A0A177NHK1"/>
<dbReference type="EC" id="2.7.13.3" evidence="2"/>